<organism evidence="8 9">
    <name type="scientific">Clostridium frigoris</name>
    <dbReference type="NCBI Taxonomy" id="205327"/>
    <lineage>
        <taxon>Bacteria</taxon>
        <taxon>Bacillati</taxon>
        <taxon>Bacillota</taxon>
        <taxon>Clostridia</taxon>
        <taxon>Eubacteriales</taxon>
        <taxon>Clostridiaceae</taxon>
        <taxon>Clostridium</taxon>
    </lineage>
</organism>
<sequence length="286" mass="31544">MNMKIFNKDNVVDVSFIIFGSFLGSIGVNMFLIHSKLLSGGTTGIALIFQYLFKVQAGYIILLLNIPLFILSAFKLNKKVTIYSVIGTVTLSLSLIFTHPVANILHINDNLLYCLYGGVVCGLGYGLVFAHNGSTGGLDIVSMVIKKKYTNFNIGKINFIVNLLIVSVSSFIFGLPIALYTLIAMFITSLVLDNVVKGLGQKKLVFIITEKEEEIADIIMTQLHRGVTNIYAEGAYTKSQKKMLYCIIPLSQLPELKSIVKTLDERAFLTIADASEVEGKGYRHLI</sequence>
<comment type="caution">
    <text evidence="8">The sequence shown here is derived from an EMBL/GenBank/DDBJ whole genome shotgun (WGS) entry which is preliminary data.</text>
</comment>
<dbReference type="PANTHER" id="PTHR33545">
    <property type="entry name" value="UPF0750 MEMBRANE PROTEIN YITT-RELATED"/>
    <property type="match status" value="1"/>
</dbReference>
<evidence type="ECO:0000313" key="9">
    <source>
        <dbReference type="Proteomes" id="UP000776252"/>
    </source>
</evidence>
<evidence type="ECO:0000313" key="8">
    <source>
        <dbReference type="EMBL" id="MBU3161070.1"/>
    </source>
</evidence>
<keyword evidence="3 6" id="KW-0812">Transmembrane</keyword>
<keyword evidence="2" id="KW-1003">Cell membrane</keyword>
<dbReference type="Pfam" id="PF02588">
    <property type="entry name" value="YitT_membrane"/>
    <property type="match status" value="1"/>
</dbReference>
<evidence type="ECO:0000256" key="4">
    <source>
        <dbReference type="ARBA" id="ARBA00022989"/>
    </source>
</evidence>
<comment type="subcellular location">
    <subcellularLocation>
        <location evidence="1">Cell membrane</location>
        <topology evidence="1">Multi-pass membrane protein</topology>
    </subcellularLocation>
</comment>
<evidence type="ECO:0000256" key="5">
    <source>
        <dbReference type="ARBA" id="ARBA00023136"/>
    </source>
</evidence>
<evidence type="ECO:0000256" key="6">
    <source>
        <dbReference type="SAM" id="Phobius"/>
    </source>
</evidence>
<accession>A0ABS6BWI7</accession>
<dbReference type="EMBL" id="JAHLDV010000045">
    <property type="protein sequence ID" value="MBU3161070.1"/>
    <property type="molecule type" value="Genomic_DNA"/>
</dbReference>
<evidence type="ECO:0000256" key="3">
    <source>
        <dbReference type="ARBA" id="ARBA00022692"/>
    </source>
</evidence>
<keyword evidence="5 6" id="KW-0472">Membrane</keyword>
<name>A0ABS6BWI7_9CLOT</name>
<dbReference type="PANTHER" id="PTHR33545:SF5">
    <property type="entry name" value="UPF0750 MEMBRANE PROTEIN YITT"/>
    <property type="match status" value="1"/>
</dbReference>
<dbReference type="Pfam" id="PF10035">
    <property type="entry name" value="DUF2179"/>
    <property type="match status" value="1"/>
</dbReference>
<dbReference type="CDD" id="cd16380">
    <property type="entry name" value="YitT_C"/>
    <property type="match status" value="1"/>
</dbReference>
<dbReference type="InterPro" id="IPR019264">
    <property type="entry name" value="DUF2179"/>
</dbReference>
<dbReference type="Proteomes" id="UP000776252">
    <property type="component" value="Unassembled WGS sequence"/>
</dbReference>
<keyword evidence="4 6" id="KW-1133">Transmembrane helix</keyword>
<feature type="transmembrane region" description="Helical" evidence="6">
    <location>
        <begin position="12"/>
        <end position="33"/>
    </location>
</feature>
<feature type="transmembrane region" description="Helical" evidence="6">
    <location>
        <begin position="110"/>
        <end position="130"/>
    </location>
</feature>
<reference evidence="8 9" key="1">
    <citation type="submission" date="2021-06" db="EMBL/GenBank/DDBJ databases">
        <title>Clostridia strains as spoilage organisms.</title>
        <authorList>
            <person name="Wambui J."/>
            <person name="Stephan R."/>
            <person name="Stevens M.J.A."/>
        </authorList>
    </citation>
    <scope>NUCLEOTIDE SEQUENCE [LARGE SCALE GENOMIC DNA]</scope>
    <source>
        <strain evidence="8 9">DSM 14204</strain>
    </source>
</reference>
<protein>
    <submittedName>
        <fullName evidence="8">YitT family protein</fullName>
    </submittedName>
</protein>
<dbReference type="InterPro" id="IPR003740">
    <property type="entry name" value="YitT"/>
</dbReference>
<feature type="transmembrane region" description="Helical" evidence="6">
    <location>
        <begin position="45"/>
        <end position="68"/>
    </location>
</feature>
<feature type="transmembrane region" description="Helical" evidence="6">
    <location>
        <begin position="80"/>
        <end position="98"/>
    </location>
</feature>
<dbReference type="RefSeq" id="WP_216150725.1">
    <property type="nucleotide sequence ID" value="NZ_JAHLDV010000045.1"/>
</dbReference>
<dbReference type="InterPro" id="IPR051461">
    <property type="entry name" value="UPF0750_membrane"/>
</dbReference>
<evidence type="ECO:0000256" key="2">
    <source>
        <dbReference type="ARBA" id="ARBA00022475"/>
    </source>
</evidence>
<gene>
    <name evidence="8" type="ORF">KPL37_15200</name>
</gene>
<feature type="transmembrane region" description="Helical" evidence="6">
    <location>
        <begin position="151"/>
        <end position="171"/>
    </location>
</feature>
<proteinExistence type="predicted"/>
<keyword evidence="9" id="KW-1185">Reference proteome</keyword>
<dbReference type="PIRSF" id="PIRSF006483">
    <property type="entry name" value="Membrane_protein_YitT"/>
    <property type="match status" value="1"/>
</dbReference>
<evidence type="ECO:0000259" key="7">
    <source>
        <dbReference type="Pfam" id="PF10035"/>
    </source>
</evidence>
<evidence type="ECO:0000256" key="1">
    <source>
        <dbReference type="ARBA" id="ARBA00004651"/>
    </source>
</evidence>
<feature type="domain" description="DUF2179" evidence="7">
    <location>
        <begin position="225"/>
        <end position="279"/>
    </location>
</feature>